<keyword evidence="5" id="KW-1185">Reference proteome</keyword>
<name>A0AAD6HJJ1_9EURO</name>
<dbReference type="InterPro" id="IPR041622">
    <property type="entry name" value="SLATT_fungi"/>
</dbReference>
<proteinExistence type="predicted"/>
<keyword evidence="2" id="KW-0812">Transmembrane</keyword>
<dbReference type="Pfam" id="PF18142">
    <property type="entry name" value="SLATT_fungal"/>
    <property type="match status" value="1"/>
</dbReference>
<dbReference type="EMBL" id="JAQJAN010000009">
    <property type="protein sequence ID" value="KAJ5719969.1"/>
    <property type="molecule type" value="Genomic_DNA"/>
</dbReference>
<comment type="caution">
    <text evidence="4">The sequence shown here is derived from an EMBL/GenBank/DDBJ whole genome shotgun (WGS) entry which is preliminary data.</text>
</comment>
<accession>A0AAD6HJJ1</accession>
<evidence type="ECO:0000256" key="2">
    <source>
        <dbReference type="SAM" id="Phobius"/>
    </source>
</evidence>
<feature type="transmembrane region" description="Helical" evidence="2">
    <location>
        <begin position="123"/>
        <end position="145"/>
    </location>
</feature>
<feature type="compositionally biased region" description="Basic and acidic residues" evidence="1">
    <location>
        <begin position="267"/>
        <end position="282"/>
    </location>
</feature>
<organism evidence="4 5">
    <name type="scientific">Penicillium malachiteum</name>
    <dbReference type="NCBI Taxonomy" id="1324776"/>
    <lineage>
        <taxon>Eukaryota</taxon>
        <taxon>Fungi</taxon>
        <taxon>Dikarya</taxon>
        <taxon>Ascomycota</taxon>
        <taxon>Pezizomycotina</taxon>
        <taxon>Eurotiomycetes</taxon>
        <taxon>Eurotiomycetidae</taxon>
        <taxon>Eurotiales</taxon>
        <taxon>Aspergillaceae</taxon>
        <taxon>Penicillium</taxon>
    </lineage>
</organism>
<dbReference type="PANTHER" id="PTHR38793">
    <property type="entry name" value="SLATT_FUNGAL DOMAIN-CONTAINING PROTEIN-RELATED"/>
    <property type="match status" value="1"/>
</dbReference>
<evidence type="ECO:0000313" key="4">
    <source>
        <dbReference type="EMBL" id="KAJ5719969.1"/>
    </source>
</evidence>
<dbReference type="NCBIfam" id="NF033635">
    <property type="entry name" value="SLATT_fungal"/>
    <property type="match status" value="1"/>
</dbReference>
<evidence type="ECO:0000259" key="3">
    <source>
        <dbReference type="Pfam" id="PF18142"/>
    </source>
</evidence>
<feature type="compositionally biased region" description="Polar residues" evidence="1">
    <location>
        <begin position="254"/>
        <end position="266"/>
    </location>
</feature>
<protein>
    <recommendedName>
        <fullName evidence="3">SMODS and SLOG-associating 2TM effector domain-containing protein</fullName>
    </recommendedName>
</protein>
<feature type="region of interest" description="Disordered" evidence="1">
    <location>
        <begin position="225"/>
        <end position="296"/>
    </location>
</feature>
<gene>
    <name evidence="4" type="ORF">N7493_006847</name>
</gene>
<sequence length="296" mass="32734">MNQPPKDKSFLRRLFEAALDRPENNYPPMAAHATAAAARKNGTHEPNGTDLEGQRWNIGSSHPENLIPANDKLLIFRSLTGIDSVPALTQGGHLLRSAPNVGIYTRVVRNEAKAARGYRTFNYMINVCLGIQIVVAAALTALGAASGPHSAITAFGAINTIMAGILTYLRGSGLPDRLKAYQNKWKHIREYIEQREREFCLVGCDLDVQEEVFIVESMYQSLKSEMETARSAGDTKTQQPDDPRIRRSLLPTHNELSNQRSSTTPAKRSEVSHPQTREEHEPVSPITAPEPSLEKS</sequence>
<dbReference type="PANTHER" id="PTHR38793:SF3">
    <property type="entry name" value="SMODS AND SLOG-ASSOCIATING 2TM EFFECTOR DOMAIN-CONTAINING PROTEIN"/>
    <property type="match status" value="1"/>
</dbReference>
<reference evidence="4" key="2">
    <citation type="submission" date="2023-01" db="EMBL/GenBank/DDBJ databases">
        <authorList>
            <person name="Petersen C."/>
        </authorList>
    </citation>
    <scope>NUCLEOTIDE SEQUENCE</scope>
    <source>
        <strain evidence="4">IBT 17514</strain>
    </source>
</reference>
<dbReference type="Proteomes" id="UP001215712">
    <property type="component" value="Unassembled WGS sequence"/>
</dbReference>
<dbReference type="AlphaFoldDB" id="A0AAD6HJJ1"/>
<keyword evidence="2" id="KW-0472">Membrane</keyword>
<reference evidence="4" key="1">
    <citation type="journal article" date="2023" name="IMA Fungus">
        <title>Comparative genomic study of the Penicillium genus elucidates a diverse pangenome and 15 lateral gene transfer events.</title>
        <authorList>
            <person name="Petersen C."/>
            <person name="Sorensen T."/>
            <person name="Nielsen M.R."/>
            <person name="Sondergaard T.E."/>
            <person name="Sorensen J.L."/>
            <person name="Fitzpatrick D.A."/>
            <person name="Frisvad J.C."/>
            <person name="Nielsen K.L."/>
        </authorList>
    </citation>
    <scope>NUCLEOTIDE SEQUENCE</scope>
    <source>
        <strain evidence="4">IBT 17514</strain>
    </source>
</reference>
<evidence type="ECO:0000256" key="1">
    <source>
        <dbReference type="SAM" id="MobiDB-lite"/>
    </source>
</evidence>
<feature type="domain" description="SMODS and SLOG-associating 2TM effector" evidence="3">
    <location>
        <begin position="106"/>
        <end position="224"/>
    </location>
</feature>
<evidence type="ECO:0000313" key="5">
    <source>
        <dbReference type="Proteomes" id="UP001215712"/>
    </source>
</evidence>
<feature type="transmembrane region" description="Helical" evidence="2">
    <location>
        <begin position="151"/>
        <end position="169"/>
    </location>
</feature>
<keyword evidence="2" id="KW-1133">Transmembrane helix</keyword>